<dbReference type="SMART" id="SM00184">
    <property type="entry name" value="RING"/>
    <property type="match status" value="1"/>
</dbReference>
<feature type="region of interest" description="Disordered" evidence="2">
    <location>
        <begin position="347"/>
        <end position="399"/>
    </location>
</feature>
<feature type="compositionally biased region" description="Low complexity" evidence="2">
    <location>
        <begin position="731"/>
        <end position="750"/>
    </location>
</feature>
<keyword evidence="5" id="KW-1185">Reference proteome</keyword>
<dbReference type="PANTHER" id="PTHR14879:SF5">
    <property type="entry name" value="RING-TYPE DOMAIN-CONTAINING PROTEIN"/>
    <property type="match status" value="1"/>
</dbReference>
<evidence type="ECO:0000313" key="5">
    <source>
        <dbReference type="Proteomes" id="UP000236333"/>
    </source>
</evidence>
<dbReference type="SUPFAM" id="SSF57850">
    <property type="entry name" value="RING/U-box"/>
    <property type="match status" value="1"/>
</dbReference>
<gene>
    <name evidence="4" type="ORF">TSOC_009271</name>
</gene>
<feature type="region of interest" description="Disordered" evidence="2">
    <location>
        <begin position="475"/>
        <end position="534"/>
    </location>
</feature>
<evidence type="ECO:0000256" key="2">
    <source>
        <dbReference type="SAM" id="MobiDB-lite"/>
    </source>
</evidence>
<feature type="compositionally biased region" description="Polar residues" evidence="2">
    <location>
        <begin position="56"/>
        <end position="69"/>
    </location>
</feature>
<name>A0A2J7ZW82_9CHLO</name>
<keyword evidence="1" id="KW-0479">Metal-binding</keyword>
<dbReference type="GO" id="GO:0008270">
    <property type="term" value="F:zinc ion binding"/>
    <property type="evidence" value="ECO:0007669"/>
    <property type="project" value="UniProtKB-KW"/>
</dbReference>
<dbReference type="InterPro" id="IPR003903">
    <property type="entry name" value="UIM_dom"/>
</dbReference>
<feature type="compositionally biased region" description="Low complexity" evidence="2">
    <location>
        <begin position="573"/>
        <end position="587"/>
    </location>
</feature>
<feature type="region of interest" description="Disordered" evidence="2">
    <location>
        <begin position="418"/>
        <end position="442"/>
    </location>
</feature>
<feature type="compositionally biased region" description="Low complexity" evidence="2">
    <location>
        <begin position="32"/>
        <end position="53"/>
    </location>
</feature>
<dbReference type="OrthoDB" id="5855668at2759"/>
<dbReference type="Proteomes" id="UP000236333">
    <property type="component" value="Unassembled WGS sequence"/>
</dbReference>
<feature type="region of interest" description="Disordered" evidence="2">
    <location>
        <begin position="908"/>
        <end position="952"/>
    </location>
</feature>
<feature type="region of interest" description="Disordered" evidence="2">
    <location>
        <begin position="801"/>
        <end position="878"/>
    </location>
</feature>
<sequence>MVNFRPPLEPEPEPEDNAVNAGTQTSAVNQSAATQTGPAAVAQAQAVQANAPQLEAGTQTSESPVPTATLSSQTLVQRARPAGDDAAINHLLAMPHADQRRAACAVPKAQLLAQVHALSGCQRCGFVEQVLAAFDPELAVRAASDAGYGSAAEVPVGEGPGAPGAGGEAAAARTALPAAILGGSSTAGPLAPAQLLSLLSCSGGSDDLVGLLQFAWKPPGLGGSGADGGASGTGASSSGAGTGSGGGSRGGAISLSDTLLGKPQLLRRFLKESVGVMQRMDYRTCDDLITQKGSPLCRWLRQALADDVGDCRRHGSYPGPAELASTLARLQLQRSHTLERLAAWGVLRAPPQPPPPQQQAQVPPQQQQCQARCEAPPEAGQRQHPQAGEGAAAGEAEEEDAQLALAIRLSLQEVGLSSGAPGVAAPAGRPNGGASPGVLQGQEQRQAAQLAVAGVALSLQQQGQQQGTPAALLQRRLPRTPPRPTGSSGAGACSGLHCARSGQPSPPGPARGLGTWPGPSPGRSPGVAAAGARRLRSTEVASSLEGLAACGLADEPTARQPLIQPPGQSALSGPEPEQPGGTEQPAAAAPPTPPCRPSPVRGTVAAAPPPAGRPLPVAAAVAAAEGLADATVLVDGAAVAALPAGLQERVAHLVQQLAQVQQRRGRLEHACQHGIIAAGRKLLLILLQLLWAALRRAATEAAAGAGVGASGASLPGAPRAGALRLQGRVGAGAPAPGEGDAAGALASTTPTTAATMTATSTPYRVPRYEGLLAELASGLGEDDTHLDLDLGLGLYDLDPDLDGGDPLGETLSEVSFGEEGEPGGGGASWGEDEPEGRGAGGAGERRGSGWDPARGSVMASSPPALSRPPRGSGGSGRALDVNVGWDAARVSYVPRHQQQQLRLSLSASLRQSSAPAPPPPPLQGAATLPRAARRAASVALPPAPSGAANDSAAATQLLRGSFAVSGGPAAVEGGSGGGGAQPDRGWASRWRRLQEGEEGAAEGEGQLARCQASQAELQGEVGRLLGMLADSRRTHERASLQVREELSRWQAEAAALSGLGPEELAALAARMEAALSRVRAAQLQAASERDLMCPVCWEARKALVFGCGHQTCCACGDKLAACPICRLPVSLRIRVYS</sequence>
<dbReference type="PANTHER" id="PTHR14879">
    <property type="entry name" value="CASPASE REGULATOR, RING FINGER DOMAIN-CONTAINING"/>
    <property type="match status" value="1"/>
</dbReference>
<dbReference type="Gene3D" id="3.30.40.10">
    <property type="entry name" value="Zinc/RING finger domain, C3HC4 (zinc finger)"/>
    <property type="match status" value="1"/>
</dbReference>
<reference evidence="4 5" key="1">
    <citation type="journal article" date="2017" name="Mol. Biol. Evol.">
        <title>The 4-celled Tetrabaena socialis nuclear genome reveals the essential components for genetic control of cell number at the origin of multicellularity in the volvocine lineage.</title>
        <authorList>
            <person name="Featherston J."/>
            <person name="Arakaki Y."/>
            <person name="Hanschen E.R."/>
            <person name="Ferris P.J."/>
            <person name="Michod R.E."/>
            <person name="Olson B.J.S.C."/>
            <person name="Nozaki H."/>
            <person name="Durand P.M."/>
        </authorList>
    </citation>
    <scope>NUCLEOTIDE SEQUENCE [LARGE SCALE GENOMIC DNA]</scope>
    <source>
        <strain evidence="4 5">NIES-571</strain>
    </source>
</reference>
<feature type="region of interest" description="Disordered" evidence="2">
    <location>
        <begin position="1"/>
        <end position="69"/>
    </location>
</feature>
<dbReference type="PROSITE" id="PS50089">
    <property type="entry name" value="ZF_RING_2"/>
    <property type="match status" value="1"/>
</dbReference>
<proteinExistence type="predicted"/>
<feature type="compositionally biased region" description="Gly residues" evidence="2">
    <location>
        <begin position="240"/>
        <end position="249"/>
    </location>
</feature>
<keyword evidence="1" id="KW-0863">Zinc-finger</keyword>
<dbReference type="InterPro" id="IPR013083">
    <property type="entry name" value="Znf_RING/FYVE/PHD"/>
</dbReference>
<dbReference type="InterPro" id="IPR001841">
    <property type="entry name" value="Znf_RING"/>
</dbReference>
<feature type="region of interest" description="Disordered" evidence="2">
    <location>
        <begin position="558"/>
        <end position="608"/>
    </location>
</feature>
<dbReference type="EMBL" id="PGGS01000380">
    <property type="protein sequence ID" value="PNH04533.1"/>
    <property type="molecule type" value="Genomic_DNA"/>
</dbReference>
<evidence type="ECO:0000313" key="4">
    <source>
        <dbReference type="EMBL" id="PNH04533.1"/>
    </source>
</evidence>
<feature type="domain" description="RING-type" evidence="3">
    <location>
        <begin position="1093"/>
        <end position="1126"/>
    </location>
</feature>
<feature type="region of interest" description="Disordered" evidence="2">
    <location>
        <begin position="729"/>
        <end position="750"/>
    </location>
</feature>
<feature type="compositionally biased region" description="Pro residues" evidence="2">
    <location>
        <begin position="588"/>
        <end position="597"/>
    </location>
</feature>
<feature type="compositionally biased region" description="Polar residues" evidence="2">
    <location>
        <begin position="20"/>
        <end position="31"/>
    </location>
</feature>
<organism evidence="4 5">
    <name type="scientific">Tetrabaena socialis</name>
    <dbReference type="NCBI Taxonomy" id="47790"/>
    <lineage>
        <taxon>Eukaryota</taxon>
        <taxon>Viridiplantae</taxon>
        <taxon>Chlorophyta</taxon>
        <taxon>core chlorophytes</taxon>
        <taxon>Chlorophyceae</taxon>
        <taxon>CS clade</taxon>
        <taxon>Chlamydomonadales</taxon>
        <taxon>Tetrabaenaceae</taxon>
        <taxon>Tetrabaena</taxon>
    </lineage>
</organism>
<comment type="caution">
    <text evidence="4">The sequence shown here is derived from an EMBL/GenBank/DDBJ whole genome shotgun (WGS) entry which is preliminary data.</text>
</comment>
<feature type="compositionally biased region" description="Low complexity" evidence="2">
    <location>
        <begin position="859"/>
        <end position="870"/>
    </location>
</feature>
<feature type="compositionally biased region" description="Low complexity" evidence="2">
    <location>
        <begin position="418"/>
        <end position="429"/>
    </location>
</feature>
<feature type="region of interest" description="Disordered" evidence="2">
    <location>
        <begin position="225"/>
        <end position="249"/>
    </location>
</feature>
<protein>
    <submittedName>
        <fullName evidence="4">E3 ubiquitin-protein ligase</fullName>
    </submittedName>
</protein>
<feature type="compositionally biased region" description="Low complexity" evidence="2">
    <location>
        <begin position="358"/>
        <end position="377"/>
    </location>
</feature>
<feature type="compositionally biased region" description="Low complexity" evidence="2">
    <location>
        <begin position="923"/>
        <end position="936"/>
    </location>
</feature>
<dbReference type="InterPro" id="IPR051728">
    <property type="entry name" value="RING-FYVE_E3_ubiquitin-ligase"/>
</dbReference>
<keyword evidence="1" id="KW-0862">Zinc</keyword>
<accession>A0A2J7ZW82</accession>
<dbReference type="PROSITE" id="PS50330">
    <property type="entry name" value="UIM"/>
    <property type="match status" value="1"/>
</dbReference>
<dbReference type="AlphaFoldDB" id="A0A2J7ZW82"/>
<evidence type="ECO:0000259" key="3">
    <source>
        <dbReference type="PROSITE" id="PS50089"/>
    </source>
</evidence>
<evidence type="ECO:0000256" key="1">
    <source>
        <dbReference type="PROSITE-ProRule" id="PRU00175"/>
    </source>
</evidence>